<feature type="region of interest" description="Disordered" evidence="2">
    <location>
        <begin position="108"/>
        <end position="189"/>
    </location>
</feature>
<reference evidence="3" key="1">
    <citation type="submission" date="2020-10" db="EMBL/GenBank/DDBJ databases">
        <authorList>
            <person name="Gilroy R."/>
        </authorList>
    </citation>
    <scope>NUCLEOTIDE SEQUENCE</scope>
    <source>
        <strain evidence="3">ChiSjej5B23-6657</strain>
    </source>
</reference>
<dbReference type="Pfam" id="PF05389">
    <property type="entry name" value="MecA"/>
    <property type="match status" value="1"/>
</dbReference>
<feature type="compositionally biased region" description="Basic and acidic residues" evidence="2">
    <location>
        <begin position="179"/>
        <end position="189"/>
    </location>
</feature>
<reference evidence="3" key="2">
    <citation type="journal article" date="2021" name="PeerJ">
        <title>Extensive microbial diversity within the chicken gut microbiome revealed by metagenomics and culture.</title>
        <authorList>
            <person name="Gilroy R."/>
            <person name="Ravi A."/>
            <person name="Getino M."/>
            <person name="Pursley I."/>
            <person name="Horton D.L."/>
            <person name="Alikhan N.F."/>
            <person name="Baker D."/>
            <person name="Gharbi K."/>
            <person name="Hall N."/>
            <person name="Watson M."/>
            <person name="Adriaenssens E.M."/>
            <person name="Foster-Nyarko E."/>
            <person name="Jarju S."/>
            <person name="Secka A."/>
            <person name="Antonio M."/>
            <person name="Oren A."/>
            <person name="Chaudhuri R.R."/>
            <person name="La Ragione R."/>
            <person name="Hildebrand F."/>
            <person name="Pallen M.J."/>
        </authorList>
    </citation>
    <scope>NUCLEOTIDE SEQUENCE</scope>
    <source>
        <strain evidence="3">ChiSjej5B23-6657</strain>
    </source>
</reference>
<feature type="compositionally biased region" description="Basic and acidic residues" evidence="2">
    <location>
        <begin position="121"/>
        <end position="139"/>
    </location>
</feature>
<dbReference type="InterPro" id="IPR008681">
    <property type="entry name" value="Neg-reg_MecA"/>
</dbReference>
<dbReference type="EMBL" id="DVHM01000070">
    <property type="protein sequence ID" value="HIR70488.1"/>
    <property type="molecule type" value="Genomic_DNA"/>
</dbReference>
<sequence>MKFKKISDTTIRCIISQQEMWEKGIEIDDFLDHRDKTEEFLRDIVEQARDELDMDTIGHAFSVQLSVLRSGDISLLIVEDEEGKMQHRLEDFRERLLGFQKIMQEAQRMAEQAAEAGKNAELSEKSEPSGEAAEARDTDAEAPEEGLKTAQISGDTESSEGKSTVCEDTADRAEDEAPEAGKEQSEEREMPVWVVQNSMEEVLRLCRQLMGRRIYSSRLYKYQDQYYLRLEFAHRRKDITDAIMTLSEFCSFAFTEEQGGFAVEEHGQMLVGEDAVSKLGSL</sequence>
<gene>
    <name evidence="3" type="ORF">IAA55_04325</name>
</gene>
<comment type="caution">
    <text evidence="3">The sequence shown here is derived from an EMBL/GenBank/DDBJ whole genome shotgun (WGS) entry which is preliminary data.</text>
</comment>
<protein>
    <submittedName>
        <fullName evidence="3">Adaptor protein MecA</fullName>
    </submittedName>
</protein>
<evidence type="ECO:0000256" key="2">
    <source>
        <dbReference type="SAM" id="MobiDB-lite"/>
    </source>
</evidence>
<dbReference type="PANTHER" id="PTHR39161:SF1">
    <property type="entry name" value="ADAPTER PROTEIN MECA 1"/>
    <property type="match status" value="1"/>
</dbReference>
<name>A0A9D1JAN2_9FIRM</name>
<organism evidence="3 4">
    <name type="scientific">Candidatus Pullilachnospira gallistercoris</name>
    <dbReference type="NCBI Taxonomy" id="2840911"/>
    <lineage>
        <taxon>Bacteria</taxon>
        <taxon>Bacillati</taxon>
        <taxon>Bacillota</taxon>
        <taxon>Clostridia</taxon>
        <taxon>Lachnospirales</taxon>
        <taxon>Lachnospiraceae</taxon>
        <taxon>Lachnospiraceae incertae sedis</taxon>
        <taxon>Candidatus Pullilachnospira</taxon>
    </lineage>
</organism>
<dbReference type="Proteomes" id="UP000823912">
    <property type="component" value="Unassembled WGS sequence"/>
</dbReference>
<dbReference type="PANTHER" id="PTHR39161">
    <property type="entry name" value="ADAPTER PROTEIN MECA"/>
    <property type="match status" value="1"/>
</dbReference>
<proteinExistence type="inferred from homology"/>
<dbReference type="InterPro" id="IPR038471">
    <property type="entry name" value="MecA_C_sf"/>
</dbReference>
<dbReference type="AlphaFoldDB" id="A0A9D1JAN2"/>
<evidence type="ECO:0000256" key="1">
    <source>
        <dbReference type="ARBA" id="ARBA00005397"/>
    </source>
</evidence>
<accession>A0A9D1JAN2</accession>
<evidence type="ECO:0000313" key="3">
    <source>
        <dbReference type="EMBL" id="HIR70488.1"/>
    </source>
</evidence>
<evidence type="ECO:0000313" key="4">
    <source>
        <dbReference type="Proteomes" id="UP000823912"/>
    </source>
</evidence>
<dbReference type="Gene3D" id="3.30.70.1950">
    <property type="match status" value="1"/>
</dbReference>
<comment type="similarity">
    <text evidence="1">Belongs to the MecA family.</text>
</comment>